<dbReference type="AlphaFoldDB" id="T0WJ36"/>
<dbReference type="EMBL" id="ATBE01000375">
    <property type="protein sequence ID" value="EQC92393.1"/>
    <property type="molecule type" value="Genomic_DNA"/>
</dbReference>
<feature type="non-terminal residue" evidence="1">
    <location>
        <position position="38"/>
    </location>
</feature>
<accession>T0WJ36</accession>
<reference evidence="1 2" key="1">
    <citation type="journal article" date="2013" name="ISME J.">
        <title>Multifactorial diversity sustains microbial community stability.</title>
        <authorList>
            <person name="Erkus O."/>
            <person name="de Jager V.C."/>
            <person name="Spus M."/>
            <person name="van Alen-Boerrigter I.J."/>
            <person name="van Rijswijck I.M."/>
            <person name="Hazelwood L."/>
            <person name="Janssen P.W."/>
            <person name="van Hijum S.A."/>
            <person name="Kleerebezem M."/>
            <person name="Smid E.J."/>
        </authorList>
    </citation>
    <scope>NUCLEOTIDE SEQUENCE [LARGE SCALE GENOMIC DNA]</scope>
    <source>
        <strain evidence="1 2">TIFN3</strain>
    </source>
</reference>
<dbReference type="Proteomes" id="UP000015664">
    <property type="component" value="Unassembled WGS sequence"/>
</dbReference>
<evidence type="ECO:0000313" key="2">
    <source>
        <dbReference type="Proteomes" id="UP000015664"/>
    </source>
</evidence>
<comment type="caution">
    <text evidence="1">The sequence shown here is derived from an EMBL/GenBank/DDBJ whole genome shotgun (WGS) entry which is preliminary data.</text>
</comment>
<sequence>MKAQYNKRKGGYSAELANNILDRSKAIHSLSETLEPQM</sequence>
<proteinExistence type="predicted"/>
<gene>
    <name evidence="1" type="ORF">LLT3_15910</name>
</gene>
<organism evidence="1 2">
    <name type="scientific">Lactococcus cremoris subsp. cremoris TIFN3</name>
    <dbReference type="NCBI Taxonomy" id="1234873"/>
    <lineage>
        <taxon>Bacteria</taxon>
        <taxon>Bacillati</taxon>
        <taxon>Bacillota</taxon>
        <taxon>Bacilli</taxon>
        <taxon>Lactobacillales</taxon>
        <taxon>Streptococcaceae</taxon>
        <taxon>Lactococcus</taxon>
        <taxon>Lactococcus cremoris subsp. cremoris</taxon>
    </lineage>
</organism>
<protein>
    <submittedName>
        <fullName evidence="1">Uncharacterized protein</fullName>
    </submittedName>
</protein>
<name>T0WJ36_LACLC</name>
<evidence type="ECO:0000313" key="1">
    <source>
        <dbReference type="EMBL" id="EQC92393.1"/>
    </source>
</evidence>